<keyword evidence="4" id="KW-1185">Reference proteome</keyword>
<dbReference type="InterPro" id="IPR025642">
    <property type="entry name" value="DUF4342"/>
</dbReference>
<gene>
    <name evidence="3" type="ORF">LX24_00458</name>
</gene>
<dbReference type="CDD" id="cd14360">
    <property type="entry name" value="UBA_NAC_like_bac"/>
    <property type="match status" value="1"/>
</dbReference>
<dbReference type="AlphaFoldDB" id="A0A5S4ZX58"/>
<accession>A0A5S4ZX58</accession>
<feature type="region of interest" description="Disordered" evidence="1">
    <location>
        <begin position="135"/>
        <end position="161"/>
    </location>
</feature>
<organism evidence="3 4">
    <name type="scientific">Desulfallas thermosapovorans DSM 6562</name>
    <dbReference type="NCBI Taxonomy" id="1121431"/>
    <lineage>
        <taxon>Bacteria</taxon>
        <taxon>Bacillati</taxon>
        <taxon>Bacillota</taxon>
        <taxon>Clostridia</taxon>
        <taxon>Eubacteriales</taxon>
        <taxon>Desulfallaceae</taxon>
        <taxon>Desulfallas</taxon>
    </lineage>
</organism>
<evidence type="ECO:0000256" key="1">
    <source>
        <dbReference type="SAM" id="MobiDB-lite"/>
    </source>
</evidence>
<evidence type="ECO:0000313" key="3">
    <source>
        <dbReference type="EMBL" id="TYO97273.1"/>
    </source>
</evidence>
<evidence type="ECO:0000259" key="2">
    <source>
        <dbReference type="Pfam" id="PF14242"/>
    </source>
</evidence>
<comment type="caution">
    <text evidence="3">The sequence shown here is derived from an EMBL/GenBank/DDBJ whole genome shotgun (WGS) entry which is preliminary data.</text>
</comment>
<dbReference type="Gene3D" id="1.10.8.10">
    <property type="entry name" value="DNA helicase RuvA subunit, C-terminal domain"/>
    <property type="match status" value="1"/>
</dbReference>
<evidence type="ECO:0000313" key="4">
    <source>
        <dbReference type="Proteomes" id="UP000323166"/>
    </source>
</evidence>
<dbReference type="RefSeq" id="WP_166510526.1">
    <property type="nucleotide sequence ID" value="NZ_VNHM01000002.1"/>
</dbReference>
<feature type="domain" description="DUF4342" evidence="2">
    <location>
        <begin position="54"/>
        <end position="134"/>
    </location>
</feature>
<reference evidence="3 4" key="1">
    <citation type="submission" date="2019-07" db="EMBL/GenBank/DDBJ databases">
        <title>Genomic Encyclopedia of Type Strains, Phase I: the one thousand microbial genomes (KMG-I) project.</title>
        <authorList>
            <person name="Kyrpides N."/>
        </authorList>
    </citation>
    <scope>NUCLEOTIDE SEQUENCE [LARGE SCALE GENOMIC DNA]</scope>
    <source>
        <strain evidence="3 4">DSM 6562</strain>
    </source>
</reference>
<sequence>MNSDLEKIDLIRSRTGVTYREAKKALDDAGGDVVEALINLEESERSCSGGTGQDEFTEKVQGRAQDILEHVKSMLQRGQDTRIKVKQGERTVFEMPATMGALGVLAALASSELAILGALGTATAMAKKYTLEIEHRSKKGEGQSEQPATGETFTYKNPPVQ</sequence>
<proteinExistence type="predicted"/>
<dbReference type="EMBL" id="VNHM01000002">
    <property type="protein sequence ID" value="TYO97273.1"/>
    <property type="molecule type" value="Genomic_DNA"/>
</dbReference>
<dbReference type="InterPro" id="IPR009060">
    <property type="entry name" value="UBA-like_sf"/>
</dbReference>
<dbReference type="Proteomes" id="UP000323166">
    <property type="component" value="Unassembled WGS sequence"/>
</dbReference>
<protein>
    <submittedName>
        <fullName evidence="3">Uncharacterized protein DUF4342</fullName>
    </submittedName>
</protein>
<dbReference type="Pfam" id="PF14242">
    <property type="entry name" value="DUF4342"/>
    <property type="match status" value="1"/>
</dbReference>
<feature type="compositionally biased region" description="Polar residues" evidence="1">
    <location>
        <begin position="143"/>
        <end position="155"/>
    </location>
</feature>
<name>A0A5S4ZX58_9FIRM</name>
<dbReference type="SUPFAM" id="SSF46934">
    <property type="entry name" value="UBA-like"/>
    <property type="match status" value="1"/>
</dbReference>